<evidence type="ECO:0000256" key="1">
    <source>
        <dbReference type="SAM" id="MobiDB-lite"/>
    </source>
</evidence>
<feature type="compositionally biased region" description="Gly residues" evidence="1">
    <location>
        <begin position="160"/>
        <end position="183"/>
    </location>
</feature>
<feature type="region of interest" description="Disordered" evidence="1">
    <location>
        <begin position="160"/>
        <end position="194"/>
    </location>
</feature>
<dbReference type="STRING" id="1077348.A0A2G8RZL0"/>
<keyword evidence="3" id="KW-1185">Reference proteome</keyword>
<evidence type="ECO:0000313" key="2">
    <source>
        <dbReference type="EMBL" id="PIL26924.1"/>
    </source>
</evidence>
<dbReference type="Proteomes" id="UP000230002">
    <property type="component" value="Unassembled WGS sequence"/>
</dbReference>
<organism evidence="2 3">
    <name type="scientific">Ganoderma sinense ZZ0214-1</name>
    <dbReference type="NCBI Taxonomy" id="1077348"/>
    <lineage>
        <taxon>Eukaryota</taxon>
        <taxon>Fungi</taxon>
        <taxon>Dikarya</taxon>
        <taxon>Basidiomycota</taxon>
        <taxon>Agaricomycotina</taxon>
        <taxon>Agaricomycetes</taxon>
        <taxon>Polyporales</taxon>
        <taxon>Polyporaceae</taxon>
        <taxon>Ganoderma</taxon>
    </lineage>
</organism>
<gene>
    <name evidence="2" type="ORF">GSI_10062</name>
</gene>
<evidence type="ECO:0000313" key="3">
    <source>
        <dbReference type="Proteomes" id="UP000230002"/>
    </source>
</evidence>
<dbReference type="AlphaFoldDB" id="A0A2G8RZL0"/>
<dbReference type="EMBL" id="AYKW01000034">
    <property type="protein sequence ID" value="PIL26924.1"/>
    <property type="molecule type" value="Genomic_DNA"/>
</dbReference>
<protein>
    <submittedName>
        <fullName evidence="2">Uncharacterized protein</fullName>
    </submittedName>
</protein>
<sequence length="194" mass="19173">MNFDVSGGLGLPSFGSQVSLGSQGSGLQSADLNSPEVFKQNIQIAQAHVARVQGLARSALAGIEHAYHHGASPVQTAEDIAAAKQALLALVEHLRQSGVGALPMAALDPPGPGPDLGARTDEQLVAEAGRAVQVLYERQKRIQDGAGVVAGLLGQGLGSGSGSGSGGQGAGMGEQLGGQGLNLGGASVRRAGGA</sequence>
<dbReference type="OrthoDB" id="3203574at2759"/>
<name>A0A2G8RZL0_9APHY</name>
<comment type="caution">
    <text evidence="2">The sequence shown here is derived from an EMBL/GenBank/DDBJ whole genome shotgun (WGS) entry which is preliminary data.</text>
</comment>
<reference evidence="2 3" key="1">
    <citation type="journal article" date="2015" name="Sci. Rep.">
        <title>Chromosome-level genome map provides insights into diverse defense mechanisms in the medicinal fungus Ganoderma sinense.</title>
        <authorList>
            <person name="Zhu Y."/>
            <person name="Xu J."/>
            <person name="Sun C."/>
            <person name="Zhou S."/>
            <person name="Xu H."/>
            <person name="Nelson D.R."/>
            <person name="Qian J."/>
            <person name="Song J."/>
            <person name="Luo H."/>
            <person name="Xiang L."/>
            <person name="Li Y."/>
            <person name="Xu Z."/>
            <person name="Ji A."/>
            <person name="Wang L."/>
            <person name="Lu S."/>
            <person name="Hayward A."/>
            <person name="Sun W."/>
            <person name="Li X."/>
            <person name="Schwartz D.C."/>
            <person name="Wang Y."/>
            <person name="Chen S."/>
        </authorList>
    </citation>
    <scope>NUCLEOTIDE SEQUENCE [LARGE SCALE GENOMIC DNA]</scope>
    <source>
        <strain evidence="2 3">ZZ0214-1</strain>
    </source>
</reference>
<accession>A0A2G8RZL0</accession>
<proteinExistence type="predicted"/>